<organism evidence="2 3">
    <name type="scientific">Metaclostridioides mangenotii</name>
    <dbReference type="NCBI Taxonomy" id="1540"/>
    <lineage>
        <taxon>Bacteria</taxon>
        <taxon>Bacillati</taxon>
        <taxon>Bacillota</taxon>
        <taxon>Clostridia</taxon>
        <taxon>Peptostreptococcales</taxon>
        <taxon>Peptostreptococcaceae</taxon>
        <taxon>Metaclostridioides</taxon>
    </lineage>
</organism>
<dbReference type="Pfam" id="PF12728">
    <property type="entry name" value="HTH_17"/>
    <property type="match status" value="1"/>
</dbReference>
<protein>
    <submittedName>
        <fullName evidence="2">Excisionase family DNA binding protein</fullName>
    </submittedName>
</protein>
<feature type="domain" description="Helix-turn-helix" evidence="1">
    <location>
        <begin position="22"/>
        <end position="72"/>
    </location>
</feature>
<sequence length="84" mass="9685">MTDEQFKELKRITRLNNPNDYLLSVTDVADRLGVGTKQVYKLIDGGKLPYLTYGNGYAHKVTNKKLNEFIEQLNGKDLSEFFKK</sequence>
<evidence type="ECO:0000313" key="2">
    <source>
        <dbReference type="EMBL" id="MBP1854689.1"/>
    </source>
</evidence>
<comment type="caution">
    <text evidence="2">The sequence shown here is derived from an EMBL/GenBank/DDBJ whole genome shotgun (WGS) entry which is preliminary data.</text>
</comment>
<gene>
    <name evidence="2" type="ORF">J2Z43_001079</name>
</gene>
<keyword evidence="3" id="KW-1185">Reference proteome</keyword>
<reference evidence="2 3" key="1">
    <citation type="submission" date="2021-03" db="EMBL/GenBank/DDBJ databases">
        <title>Genomic Encyclopedia of Type Strains, Phase IV (KMG-IV): sequencing the most valuable type-strain genomes for metagenomic binning, comparative biology and taxonomic classification.</title>
        <authorList>
            <person name="Goeker M."/>
        </authorList>
    </citation>
    <scope>NUCLEOTIDE SEQUENCE [LARGE SCALE GENOMIC DNA]</scope>
    <source>
        <strain evidence="2 3">DSM 1289</strain>
    </source>
</reference>
<dbReference type="RefSeq" id="WP_209456163.1">
    <property type="nucleotide sequence ID" value="NZ_BAAACS010000013.1"/>
</dbReference>
<proteinExistence type="predicted"/>
<dbReference type="Proteomes" id="UP000767291">
    <property type="component" value="Unassembled WGS sequence"/>
</dbReference>
<evidence type="ECO:0000259" key="1">
    <source>
        <dbReference type="Pfam" id="PF12728"/>
    </source>
</evidence>
<dbReference type="EMBL" id="JAGGJX010000001">
    <property type="protein sequence ID" value="MBP1854689.1"/>
    <property type="molecule type" value="Genomic_DNA"/>
</dbReference>
<name>A0ABS4E9T8_9FIRM</name>
<evidence type="ECO:0000313" key="3">
    <source>
        <dbReference type="Proteomes" id="UP000767291"/>
    </source>
</evidence>
<accession>A0ABS4E9T8</accession>
<dbReference type="InterPro" id="IPR041657">
    <property type="entry name" value="HTH_17"/>
</dbReference>